<name>A0ABY9JZG1_9HYPH</name>
<evidence type="ECO:0000313" key="1">
    <source>
        <dbReference type="EMBL" id="WLS01702.1"/>
    </source>
</evidence>
<organism evidence="1 2">
    <name type="scientific">Shinella oryzae</name>
    <dbReference type="NCBI Taxonomy" id="2871820"/>
    <lineage>
        <taxon>Bacteria</taxon>
        <taxon>Pseudomonadati</taxon>
        <taxon>Pseudomonadota</taxon>
        <taxon>Alphaproteobacteria</taxon>
        <taxon>Hyphomicrobiales</taxon>
        <taxon>Rhizobiaceae</taxon>
        <taxon>Shinella</taxon>
    </lineage>
</organism>
<keyword evidence="2" id="KW-1185">Reference proteome</keyword>
<dbReference type="Proteomes" id="UP001225788">
    <property type="component" value="Chromosome"/>
</dbReference>
<evidence type="ECO:0000313" key="2">
    <source>
        <dbReference type="Proteomes" id="UP001225788"/>
    </source>
</evidence>
<proteinExistence type="predicted"/>
<sequence length="63" mass="7195">MSPEQRRMLAALVEKHPNMRVSSLMKKIEAQIKVNQLRNEMGYRPERTAGQKAMLDGITEGLI</sequence>
<dbReference type="RefSeq" id="WP_306156767.1">
    <property type="nucleotide sequence ID" value="NZ_CP132314.1"/>
</dbReference>
<reference evidence="1 2" key="1">
    <citation type="submission" date="2023-08" db="EMBL/GenBank/DDBJ databases">
        <title>Pathogen: clinical or host-associated sample.</title>
        <authorList>
            <person name="Hergert J."/>
            <person name="Casey R."/>
            <person name="Wagner J."/>
            <person name="Young E.L."/>
            <person name="Oakeson K.F."/>
        </authorList>
    </citation>
    <scope>NUCLEOTIDE SEQUENCE [LARGE SCALE GENOMIC DNA]</scope>
    <source>
        <strain evidence="1 2">UPHL-collab-2</strain>
    </source>
</reference>
<gene>
    <name evidence="1" type="ORF">Q9315_09595</name>
</gene>
<dbReference type="EMBL" id="CP132314">
    <property type="protein sequence ID" value="WLS01702.1"/>
    <property type="molecule type" value="Genomic_DNA"/>
</dbReference>
<protein>
    <recommendedName>
        <fullName evidence="3">Transposase</fullName>
    </recommendedName>
</protein>
<evidence type="ECO:0008006" key="3">
    <source>
        <dbReference type="Google" id="ProtNLM"/>
    </source>
</evidence>
<accession>A0ABY9JZG1</accession>